<protein>
    <submittedName>
        <fullName evidence="3">Uncharacterized protein</fullName>
    </submittedName>
</protein>
<comment type="caution">
    <text evidence="3">The sequence shown here is derived from an EMBL/GenBank/DDBJ whole genome shotgun (WGS) entry which is preliminary data.</text>
</comment>
<proteinExistence type="predicted"/>
<feature type="chain" id="PRO_5032858964" evidence="2">
    <location>
        <begin position="22"/>
        <end position="44"/>
    </location>
</feature>
<name>A0A839RG69_9ACTN</name>
<keyword evidence="4" id="KW-1185">Reference proteome</keyword>
<evidence type="ECO:0000313" key="4">
    <source>
        <dbReference type="Proteomes" id="UP000567922"/>
    </source>
</evidence>
<reference evidence="3 4" key="1">
    <citation type="submission" date="2020-08" db="EMBL/GenBank/DDBJ databases">
        <title>Sequencing the genomes of 1000 actinobacteria strains.</title>
        <authorList>
            <person name="Klenk H.-P."/>
        </authorList>
    </citation>
    <scope>NUCLEOTIDE SEQUENCE [LARGE SCALE GENOMIC DNA]</scope>
    <source>
        <strain evidence="3 4">DSM 45258</strain>
    </source>
</reference>
<dbReference type="RefSeq" id="WP_260151913.1">
    <property type="nucleotide sequence ID" value="NZ_BDDI01000009.1"/>
</dbReference>
<feature type="signal peptide" evidence="2">
    <location>
        <begin position="1"/>
        <end position="21"/>
    </location>
</feature>
<evidence type="ECO:0000256" key="1">
    <source>
        <dbReference type="SAM" id="MobiDB-lite"/>
    </source>
</evidence>
<organism evidence="3 4">
    <name type="scientific">Hoyosella altamirensis</name>
    <dbReference type="NCBI Taxonomy" id="616997"/>
    <lineage>
        <taxon>Bacteria</taxon>
        <taxon>Bacillati</taxon>
        <taxon>Actinomycetota</taxon>
        <taxon>Actinomycetes</taxon>
        <taxon>Mycobacteriales</taxon>
        <taxon>Hoyosellaceae</taxon>
        <taxon>Hoyosella</taxon>
    </lineage>
</organism>
<sequence length="44" mass="4715">MARRVVFVFRFIAFVVCLAFADDGGDGSASRGRSSSLSVMSSRV</sequence>
<dbReference type="EMBL" id="JACHWS010000001">
    <property type="protein sequence ID" value="MBB3035712.1"/>
    <property type="molecule type" value="Genomic_DNA"/>
</dbReference>
<dbReference type="AlphaFoldDB" id="A0A839RG69"/>
<feature type="region of interest" description="Disordered" evidence="1">
    <location>
        <begin position="22"/>
        <end position="44"/>
    </location>
</feature>
<dbReference type="Proteomes" id="UP000567922">
    <property type="component" value="Unassembled WGS sequence"/>
</dbReference>
<evidence type="ECO:0000313" key="3">
    <source>
        <dbReference type="EMBL" id="MBB3035712.1"/>
    </source>
</evidence>
<feature type="compositionally biased region" description="Low complexity" evidence="1">
    <location>
        <begin position="28"/>
        <end position="44"/>
    </location>
</feature>
<accession>A0A839RG69</accession>
<keyword evidence="2" id="KW-0732">Signal</keyword>
<gene>
    <name evidence="3" type="ORF">FHU29_000146</name>
</gene>
<evidence type="ECO:0000256" key="2">
    <source>
        <dbReference type="SAM" id="SignalP"/>
    </source>
</evidence>